<dbReference type="PANTHER" id="PTHR43161">
    <property type="entry name" value="SORBITOL DEHYDROGENASE"/>
    <property type="match status" value="1"/>
</dbReference>
<name>A0A382YH05_9ZZZZ</name>
<feature type="non-terminal residue" evidence="8">
    <location>
        <position position="1"/>
    </location>
</feature>
<dbReference type="InterPro" id="IPR003148">
    <property type="entry name" value="RCK_N"/>
</dbReference>
<organism evidence="8">
    <name type="scientific">marine metagenome</name>
    <dbReference type="NCBI Taxonomy" id="408172"/>
    <lineage>
        <taxon>unclassified sequences</taxon>
        <taxon>metagenomes</taxon>
        <taxon>ecological metagenomes</taxon>
    </lineage>
</organism>
<dbReference type="Gene3D" id="3.40.50.720">
    <property type="entry name" value="NAD(P)-binding Rossmann-like Domain"/>
    <property type="match status" value="1"/>
</dbReference>
<protein>
    <recommendedName>
        <fullName evidence="9">Enoyl reductase (ER) domain-containing protein</fullName>
    </recommendedName>
</protein>
<dbReference type="InterPro" id="IPR036291">
    <property type="entry name" value="NAD(P)-bd_dom_sf"/>
</dbReference>
<evidence type="ECO:0000256" key="2">
    <source>
        <dbReference type="ARBA" id="ARBA00008072"/>
    </source>
</evidence>
<dbReference type="GO" id="GO:0016491">
    <property type="term" value="F:oxidoreductase activity"/>
    <property type="evidence" value="ECO:0007669"/>
    <property type="project" value="UniProtKB-KW"/>
</dbReference>
<evidence type="ECO:0000256" key="5">
    <source>
        <dbReference type="ARBA" id="ARBA00023002"/>
    </source>
</evidence>
<dbReference type="GO" id="GO:0006813">
    <property type="term" value="P:potassium ion transport"/>
    <property type="evidence" value="ECO:0007669"/>
    <property type="project" value="InterPro"/>
</dbReference>
<evidence type="ECO:0000256" key="3">
    <source>
        <dbReference type="ARBA" id="ARBA00022723"/>
    </source>
</evidence>
<evidence type="ECO:0008006" key="9">
    <source>
        <dbReference type="Google" id="ProtNLM"/>
    </source>
</evidence>
<gene>
    <name evidence="8" type="ORF">METZ01_LOCUS435214</name>
</gene>
<feature type="domain" description="Alcohol dehydrogenase-like N-terminal" evidence="7">
    <location>
        <begin position="28"/>
        <end position="142"/>
    </location>
</feature>
<dbReference type="PANTHER" id="PTHR43161:SF26">
    <property type="entry name" value="GALACTITOL 1-PHOSPHATE 5-DEHYDROGENASE"/>
    <property type="match status" value="1"/>
</dbReference>
<dbReference type="Pfam" id="PF08240">
    <property type="entry name" value="ADH_N"/>
    <property type="match status" value="1"/>
</dbReference>
<dbReference type="AlphaFoldDB" id="A0A382YH05"/>
<dbReference type="GO" id="GO:0008270">
    <property type="term" value="F:zinc ion binding"/>
    <property type="evidence" value="ECO:0007669"/>
    <property type="project" value="InterPro"/>
</dbReference>
<keyword evidence="3" id="KW-0479">Metal-binding</keyword>
<accession>A0A382YH05</accession>
<evidence type="ECO:0000259" key="6">
    <source>
        <dbReference type="Pfam" id="PF02254"/>
    </source>
</evidence>
<dbReference type="Gene3D" id="3.90.180.10">
    <property type="entry name" value="Medium-chain alcohol dehydrogenases, catalytic domain"/>
    <property type="match status" value="1"/>
</dbReference>
<dbReference type="SUPFAM" id="SSF51735">
    <property type="entry name" value="NAD(P)-binding Rossmann-fold domains"/>
    <property type="match status" value="1"/>
</dbReference>
<evidence type="ECO:0000256" key="1">
    <source>
        <dbReference type="ARBA" id="ARBA00001947"/>
    </source>
</evidence>
<reference evidence="8" key="1">
    <citation type="submission" date="2018-05" db="EMBL/GenBank/DDBJ databases">
        <authorList>
            <person name="Lanie J.A."/>
            <person name="Ng W.-L."/>
            <person name="Kazmierczak K.M."/>
            <person name="Andrzejewski T.M."/>
            <person name="Davidsen T.M."/>
            <person name="Wayne K.J."/>
            <person name="Tettelin H."/>
            <person name="Glass J.I."/>
            <person name="Rusch D."/>
            <person name="Podicherti R."/>
            <person name="Tsui H.-C.T."/>
            <person name="Winkler M.E."/>
        </authorList>
    </citation>
    <scope>NUCLEOTIDE SEQUENCE</scope>
</reference>
<dbReference type="InterPro" id="IPR011032">
    <property type="entry name" value="GroES-like_sf"/>
</dbReference>
<keyword evidence="5" id="KW-0560">Oxidoreductase</keyword>
<dbReference type="InterPro" id="IPR002328">
    <property type="entry name" value="ADH_Zn_CS"/>
</dbReference>
<evidence type="ECO:0000313" key="8">
    <source>
        <dbReference type="EMBL" id="SVD82360.1"/>
    </source>
</evidence>
<dbReference type="EMBL" id="UINC01175640">
    <property type="protein sequence ID" value="SVD82360.1"/>
    <property type="molecule type" value="Genomic_DNA"/>
</dbReference>
<dbReference type="SUPFAM" id="SSF50129">
    <property type="entry name" value="GroES-like"/>
    <property type="match status" value="1"/>
</dbReference>
<sequence length="247" mass="25720">MLGTMKALLLTAPSTLTLTDLETPEPDAGEVRVRIAACGICGSDVHGYTGSTGRRIPPLVMGHEAAGIIDAVGQNVSGQMIGQRVALDSTVFCGECEFCCNGKENLCTHRQVLGVSCDAYRRQGCFAEYAIVPERCVYPLPDQMGFVAASLLEPLTIGLQAVRLGNAGPATRSAVVIGAGTIGLAIIVALKSYGVQRIAAVDLDASRLKEATEFGADAVFEADQTTAEQLAEWGASSADTDGADLVL</sequence>
<comment type="cofactor">
    <cofactor evidence="1">
        <name>Zn(2+)</name>
        <dbReference type="ChEBI" id="CHEBI:29105"/>
    </cofactor>
</comment>
<evidence type="ECO:0000259" key="7">
    <source>
        <dbReference type="Pfam" id="PF08240"/>
    </source>
</evidence>
<dbReference type="InterPro" id="IPR013154">
    <property type="entry name" value="ADH-like_N"/>
</dbReference>
<comment type="similarity">
    <text evidence="2">Belongs to the zinc-containing alcohol dehydrogenase family.</text>
</comment>
<evidence type="ECO:0000256" key="4">
    <source>
        <dbReference type="ARBA" id="ARBA00022833"/>
    </source>
</evidence>
<dbReference type="Pfam" id="PF02254">
    <property type="entry name" value="TrkA_N"/>
    <property type="match status" value="1"/>
</dbReference>
<proteinExistence type="inferred from homology"/>
<keyword evidence="4" id="KW-0862">Zinc</keyword>
<dbReference type="PROSITE" id="PS00059">
    <property type="entry name" value="ADH_ZINC"/>
    <property type="match status" value="1"/>
</dbReference>
<feature type="non-terminal residue" evidence="8">
    <location>
        <position position="247"/>
    </location>
</feature>
<feature type="domain" description="RCK N-terminal" evidence="6">
    <location>
        <begin position="175"/>
        <end position="239"/>
    </location>
</feature>